<keyword evidence="3" id="KW-0732">Signal</keyword>
<accession>A0ABW7G3C2</accession>
<dbReference type="InterPro" id="IPR058624">
    <property type="entry name" value="MdtA-like_HH"/>
</dbReference>
<evidence type="ECO:0000256" key="1">
    <source>
        <dbReference type="ARBA" id="ARBA00009477"/>
    </source>
</evidence>
<dbReference type="Gene3D" id="2.40.30.170">
    <property type="match status" value="1"/>
</dbReference>
<evidence type="ECO:0000259" key="4">
    <source>
        <dbReference type="Pfam" id="PF25876"/>
    </source>
</evidence>
<dbReference type="Gene3D" id="1.10.287.470">
    <property type="entry name" value="Helix hairpin bin"/>
    <property type="match status" value="1"/>
</dbReference>
<reference evidence="5 6" key="1">
    <citation type="submission" date="2024-09" db="EMBL/GenBank/DDBJ databases">
        <title>Novel species of the genus Pelomonas and Roseateles isolated from streams.</title>
        <authorList>
            <person name="Lu H."/>
        </authorList>
    </citation>
    <scope>NUCLEOTIDE SEQUENCE [LARGE SCALE GENOMIC DNA]</scope>
    <source>
        <strain evidence="5 6">BYS96W</strain>
    </source>
</reference>
<feature type="coiled-coil region" evidence="2">
    <location>
        <begin position="109"/>
        <end position="136"/>
    </location>
</feature>
<dbReference type="Proteomes" id="UP001606305">
    <property type="component" value="Unassembled WGS sequence"/>
</dbReference>
<evidence type="ECO:0000313" key="6">
    <source>
        <dbReference type="Proteomes" id="UP001606305"/>
    </source>
</evidence>
<evidence type="ECO:0000256" key="3">
    <source>
        <dbReference type="SAM" id="SignalP"/>
    </source>
</evidence>
<evidence type="ECO:0000256" key="2">
    <source>
        <dbReference type="SAM" id="Coils"/>
    </source>
</evidence>
<sequence length="259" mass="27336">MTCRHALAGLLAAMGPLLAQAQPAAPAVAGGKNFAEPDRDGRIRTQLSARETAVIASEISARIARLPLKEGDSFRAGQPLVAFDCALFEAQLHKAEASNEAARKTLAVQQRLAELNSASRLELEQAEARVKESAAEAAYMRATVGKCVIPAPFAGRVAKRLAAGAEFATPGRPLLEIVDGSPPELQLIVPSRWLARLKPGSEFTVTVDELGRSYPARVIRIGARIDPVSQSVTITGQVNGNHAGLQPGMSGWASFSGVQ</sequence>
<organism evidence="5 6">
    <name type="scientific">Pelomonas nitida</name>
    <dbReference type="NCBI Taxonomy" id="3299027"/>
    <lineage>
        <taxon>Bacteria</taxon>
        <taxon>Pseudomonadati</taxon>
        <taxon>Pseudomonadota</taxon>
        <taxon>Betaproteobacteria</taxon>
        <taxon>Burkholderiales</taxon>
        <taxon>Sphaerotilaceae</taxon>
        <taxon>Roseateles</taxon>
    </lineage>
</organism>
<comment type="caution">
    <text evidence="5">The sequence shown here is derived from an EMBL/GenBank/DDBJ whole genome shotgun (WGS) entry which is preliminary data.</text>
</comment>
<name>A0ABW7G3C2_9BURK</name>
<comment type="similarity">
    <text evidence="1">Belongs to the membrane fusion protein (MFP) (TC 8.A.1) family.</text>
</comment>
<dbReference type="PANTHER" id="PTHR30469:SF15">
    <property type="entry name" value="HLYD FAMILY OF SECRETION PROTEINS"/>
    <property type="match status" value="1"/>
</dbReference>
<dbReference type="EMBL" id="JBIGIA010000004">
    <property type="protein sequence ID" value="MFG6456456.1"/>
    <property type="molecule type" value="Genomic_DNA"/>
</dbReference>
<feature type="domain" description="Multidrug resistance protein MdtA-like alpha-helical hairpin" evidence="4">
    <location>
        <begin position="88"/>
        <end position="144"/>
    </location>
</feature>
<feature type="chain" id="PRO_5045852431" evidence="3">
    <location>
        <begin position="22"/>
        <end position="259"/>
    </location>
</feature>
<dbReference type="Pfam" id="PF25876">
    <property type="entry name" value="HH_MFP_RND"/>
    <property type="match status" value="1"/>
</dbReference>
<dbReference type="PANTHER" id="PTHR30469">
    <property type="entry name" value="MULTIDRUG RESISTANCE PROTEIN MDTA"/>
    <property type="match status" value="1"/>
</dbReference>
<keyword evidence="2" id="KW-0175">Coiled coil</keyword>
<dbReference type="Gene3D" id="2.40.50.100">
    <property type="match status" value="1"/>
</dbReference>
<dbReference type="InterPro" id="IPR006143">
    <property type="entry name" value="RND_pump_MFP"/>
</dbReference>
<keyword evidence="6" id="KW-1185">Reference proteome</keyword>
<evidence type="ECO:0000313" key="5">
    <source>
        <dbReference type="EMBL" id="MFG6456456.1"/>
    </source>
</evidence>
<protein>
    <submittedName>
        <fullName evidence="5">Efflux RND transporter periplasmic adaptor subunit</fullName>
    </submittedName>
</protein>
<dbReference type="RefSeq" id="WP_394487205.1">
    <property type="nucleotide sequence ID" value="NZ_JBIGIA010000004.1"/>
</dbReference>
<proteinExistence type="inferred from homology"/>
<dbReference type="NCBIfam" id="TIGR01730">
    <property type="entry name" value="RND_mfp"/>
    <property type="match status" value="1"/>
</dbReference>
<dbReference type="SUPFAM" id="SSF111369">
    <property type="entry name" value="HlyD-like secretion proteins"/>
    <property type="match status" value="1"/>
</dbReference>
<feature type="signal peptide" evidence="3">
    <location>
        <begin position="1"/>
        <end position="21"/>
    </location>
</feature>
<gene>
    <name evidence="5" type="ORF">ACG00X_06390</name>
</gene>